<reference evidence="8" key="1">
    <citation type="submission" date="2023-01" db="EMBL/GenBank/DDBJ databases">
        <title>The genome sequence of Kordiimonadaceae bacterium 6D33.</title>
        <authorList>
            <person name="Liu Y."/>
        </authorList>
    </citation>
    <scope>NUCLEOTIDE SEQUENCE</scope>
    <source>
        <strain evidence="8">6D33</strain>
    </source>
</reference>
<dbReference type="GO" id="GO:0006352">
    <property type="term" value="P:DNA-templated transcription initiation"/>
    <property type="evidence" value="ECO:0007669"/>
    <property type="project" value="InterPro"/>
</dbReference>
<keyword evidence="9" id="KW-1185">Reference proteome</keyword>
<dbReference type="KEGG" id="gso:PH603_07435"/>
<name>A0AAF0BMI8_9PROT</name>
<evidence type="ECO:0000313" key="8">
    <source>
        <dbReference type="EMBL" id="WCL55592.1"/>
    </source>
</evidence>
<organism evidence="8 9">
    <name type="scientific">Gimibacter soli</name>
    <dbReference type="NCBI Taxonomy" id="3024400"/>
    <lineage>
        <taxon>Bacteria</taxon>
        <taxon>Pseudomonadati</taxon>
        <taxon>Pseudomonadota</taxon>
        <taxon>Alphaproteobacteria</taxon>
        <taxon>Kordiimonadales</taxon>
        <taxon>Temperatibacteraceae</taxon>
        <taxon>Gimibacter</taxon>
    </lineage>
</organism>
<dbReference type="SUPFAM" id="SSF88659">
    <property type="entry name" value="Sigma3 and sigma4 domains of RNA polymerase sigma factors"/>
    <property type="match status" value="1"/>
</dbReference>
<protein>
    <submittedName>
        <fullName evidence="8">RNA polymerase sigma factor</fullName>
    </submittedName>
</protein>
<dbReference type="InterPro" id="IPR039425">
    <property type="entry name" value="RNA_pol_sigma-70-like"/>
</dbReference>
<evidence type="ECO:0000256" key="3">
    <source>
        <dbReference type="ARBA" id="ARBA00023082"/>
    </source>
</evidence>
<dbReference type="PANTHER" id="PTHR43133:SF8">
    <property type="entry name" value="RNA POLYMERASE SIGMA FACTOR HI_1459-RELATED"/>
    <property type="match status" value="1"/>
</dbReference>
<keyword evidence="5" id="KW-0804">Transcription</keyword>
<comment type="similarity">
    <text evidence="1">Belongs to the sigma-70 factor family. ECF subfamily.</text>
</comment>
<dbReference type="InterPro" id="IPR013249">
    <property type="entry name" value="RNA_pol_sigma70_r4_t2"/>
</dbReference>
<dbReference type="Gene3D" id="1.10.1740.10">
    <property type="match status" value="1"/>
</dbReference>
<dbReference type="InterPro" id="IPR007627">
    <property type="entry name" value="RNA_pol_sigma70_r2"/>
</dbReference>
<dbReference type="InterPro" id="IPR014284">
    <property type="entry name" value="RNA_pol_sigma-70_dom"/>
</dbReference>
<evidence type="ECO:0000256" key="5">
    <source>
        <dbReference type="ARBA" id="ARBA00023163"/>
    </source>
</evidence>
<dbReference type="Proteomes" id="UP001217500">
    <property type="component" value="Chromosome"/>
</dbReference>
<accession>A0AAF0BMI8</accession>
<keyword evidence="2" id="KW-0805">Transcription regulation</keyword>
<dbReference type="RefSeq" id="WP_289505426.1">
    <property type="nucleotide sequence ID" value="NZ_CP116805.1"/>
</dbReference>
<keyword evidence="4" id="KW-0238">DNA-binding</keyword>
<proteinExistence type="inferred from homology"/>
<gene>
    <name evidence="8" type="ORF">PH603_07435</name>
</gene>
<keyword evidence="3" id="KW-0731">Sigma factor</keyword>
<dbReference type="InterPro" id="IPR013324">
    <property type="entry name" value="RNA_pol_sigma_r3/r4-like"/>
</dbReference>
<dbReference type="GO" id="GO:0016987">
    <property type="term" value="F:sigma factor activity"/>
    <property type="evidence" value="ECO:0007669"/>
    <property type="project" value="UniProtKB-KW"/>
</dbReference>
<dbReference type="Pfam" id="PF08281">
    <property type="entry name" value="Sigma70_r4_2"/>
    <property type="match status" value="1"/>
</dbReference>
<sequence>MKKFVTLSHRVVSNNLELHFERFKLTKDQEIVVRKAKDGDAAALTQLVRAVQDNVFRLSLRMLADPDGAQDATQEILIRVITKLSTFNGESRFETWVHRVAVNYLLTAQKVMARDPGLTFDIFGADLIDGLVDEDMASPEDHAMLNDLRLNCTMAMLLCLDHKHRAAYVLGEVLEFEHAEAAAILSVEPATFRKQLSRARTSVQAFASTHCGLVDATAPCSCPRRLPAALTCGRLGPGPNSVFADAPGYAAAKAMAGAVNAGLAAVELQRAMGPLRAPEDFAAKVLSLVDPPD</sequence>
<evidence type="ECO:0000256" key="1">
    <source>
        <dbReference type="ARBA" id="ARBA00010641"/>
    </source>
</evidence>
<dbReference type="Pfam" id="PF04542">
    <property type="entry name" value="Sigma70_r2"/>
    <property type="match status" value="1"/>
</dbReference>
<evidence type="ECO:0000259" key="6">
    <source>
        <dbReference type="Pfam" id="PF04542"/>
    </source>
</evidence>
<dbReference type="InterPro" id="IPR013325">
    <property type="entry name" value="RNA_pol_sigma_r2"/>
</dbReference>
<dbReference type="PANTHER" id="PTHR43133">
    <property type="entry name" value="RNA POLYMERASE ECF-TYPE SIGMA FACTO"/>
    <property type="match status" value="1"/>
</dbReference>
<feature type="domain" description="RNA polymerase sigma factor 70 region 4 type 2" evidence="7">
    <location>
        <begin position="152"/>
        <end position="201"/>
    </location>
</feature>
<dbReference type="EMBL" id="CP116805">
    <property type="protein sequence ID" value="WCL55592.1"/>
    <property type="molecule type" value="Genomic_DNA"/>
</dbReference>
<dbReference type="InterPro" id="IPR036388">
    <property type="entry name" value="WH-like_DNA-bd_sf"/>
</dbReference>
<dbReference type="NCBIfam" id="TIGR02937">
    <property type="entry name" value="sigma70-ECF"/>
    <property type="match status" value="1"/>
</dbReference>
<dbReference type="AlphaFoldDB" id="A0AAF0BMI8"/>
<evidence type="ECO:0000259" key="7">
    <source>
        <dbReference type="Pfam" id="PF08281"/>
    </source>
</evidence>
<dbReference type="GO" id="GO:0003677">
    <property type="term" value="F:DNA binding"/>
    <property type="evidence" value="ECO:0007669"/>
    <property type="project" value="UniProtKB-KW"/>
</dbReference>
<evidence type="ECO:0000256" key="2">
    <source>
        <dbReference type="ARBA" id="ARBA00023015"/>
    </source>
</evidence>
<dbReference type="Gene3D" id="1.10.10.10">
    <property type="entry name" value="Winged helix-like DNA-binding domain superfamily/Winged helix DNA-binding domain"/>
    <property type="match status" value="1"/>
</dbReference>
<evidence type="ECO:0000313" key="9">
    <source>
        <dbReference type="Proteomes" id="UP001217500"/>
    </source>
</evidence>
<dbReference type="SUPFAM" id="SSF88946">
    <property type="entry name" value="Sigma2 domain of RNA polymerase sigma factors"/>
    <property type="match status" value="1"/>
</dbReference>
<feature type="domain" description="RNA polymerase sigma-70 region 2" evidence="6">
    <location>
        <begin position="47"/>
        <end position="107"/>
    </location>
</feature>
<evidence type="ECO:0000256" key="4">
    <source>
        <dbReference type="ARBA" id="ARBA00023125"/>
    </source>
</evidence>